<dbReference type="OrthoDB" id="9796554at2"/>
<evidence type="ECO:0000256" key="5">
    <source>
        <dbReference type="ARBA" id="ARBA00023284"/>
    </source>
</evidence>
<dbReference type="InterPro" id="IPR017937">
    <property type="entry name" value="Thioredoxin_CS"/>
</dbReference>
<protein>
    <submittedName>
        <fullName evidence="7">TlpA family protein disulfide reductase</fullName>
    </submittedName>
</protein>
<dbReference type="Gene3D" id="3.40.30.10">
    <property type="entry name" value="Glutaredoxin"/>
    <property type="match status" value="1"/>
</dbReference>
<evidence type="ECO:0000256" key="2">
    <source>
        <dbReference type="ARBA" id="ARBA00022748"/>
    </source>
</evidence>
<organism evidence="7 8">
    <name type="scientific">Nocardioides marmorisolisilvae</name>
    <dbReference type="NCBI Taxonomy" id="1542737"/>
    <lineage>
        <taxon>Bacteria</taxon>
        <taxon>Bacillati</taxon>
        <taxon>Actinomycetota</taxon>
        <taxon>Actinomycetes</taxon>
        <taxon>Propionibacteriales</taxon>
        <taxon>Nocardioidaceae</taxon>
        <taxon>Nocardioides</taxon>
    </lineage>
</organism>
<dbReference type="CDD" id="cd02966">
    <property type="entry name" value="TlpA_like_family"/>
    <property type="match status" value="1"/>
</dbReference>
<dbReference type="PANTHER" id="PTHR42852:SF6">
    <property type="entry name" value="THIOL:DISULFIDE INTERCHANGE PROTEIN DSBE"/>
    <property type="match status" value="1"/>
</dbReference>
<feature type="domain" description="Thioredoxin" evidence="6">
    <location>
        <begin position="45"/>
        <end position="190"/>
    </location>
</feature>
<accession>A0A3N0DZZ8</accession>
<evidence type="ECO:0000313" key="8">
    <source>
        <dbReference type="Proteomes" id="UP000277094"/>
    </source>
</evidence>
<sequence>MPRSARALLPLVLVVLTLATGCGRGMTCSLDTGFQCGDGAITLLPPAKRKQPDAVTGTTLTGTTVALSQFQGKVVVINVWGSWCGPCRSEADDLALAAKELLPQGVVFLGINTRDNSRDTALAFVRKHAMPYDSIFDPGGRTLGSFHRTLSPNAIPSTVVIDAQGRVAASIIGEVTSARTLIDLVDEVQK</sequence>
<dbReference type="InterPro" id="IPR013766">
    <property type="entry name" value="Thioredoxin_domain"/>
</dbReference>
<dbReference type="GO" id="GO:0016491">
    <property type="term" value="F:oxidoreductase activity"/>
    <property type="evidence" value="ECO:0007669"/>
    <property type="project" value="InterPro"/>
</dbReference>
<gene>
    <name evidence="7" type="ORF">EFL95_02115</name>
</gene>
<dbReference type="GO" id="GO:0016209">
    <property type="term" value="F:antioxidant activity"/>
    <property type="evidence" value="ECO:0007669"/>
    <property type="project" value="InterPro"/>
</dbReference>
<dbReference type="SUPFAM" id="SSF52833">
    <property type="entry name" value="Thioredoxin-like"/>
    <property type="match status" value="1"/>
</dbReference>
<keyword evidence="3" id="KW-0735">Signal-anchor</keyword>
<dbReference type="InterPro" id="IPR036249">
    <property type="entry name" value="Thioredoxin-like_sf"/>
</dbReference>
<keyword evidence="5" id="KW-0676">Redox-active center</keyword>
<proteinExistence type="predicted"/>
<evidence type="ECO:0000259" key="6">
    <source>
        <dbReference type="PROSITE" id="PS51352"/>
    </source>
</evidence>
<evidence type="ECO:0000256" key="4">
    <source>
        <dbReference type="ARBA" id="ARBA00023157"/>
    </source>
</evidence>
<dbReference type="GO" id="GO:0030313">
    <property type="term" value="C:cell envelope"/>
    <property type="evidence" value="ECO:0007669"/>
    <property type="project" value="UniProtKB-SubCell"/>
</dbReference>
<dbReference type="InterPro" id="IPR000866">
    <property type="entry name" value="AhpC/TSA"/>
</dbReference>
<evidence type="ECO:0000256" key="3">
    <source>
        <dbReference type="ARBA" id="ARBA00022968"/>
    </source>
</evidence>
<evidence type="ECO:0000313" key="7">
    <source>
        <dbReference type="EMBL" id="RNL81189.1"/>
    </source>
</evidence>
<keyword evidence="2" id="KW-0201">Cytochrome c-type biogenesis</keyword>
<dbReference type="Proteomes" id="UP000277094">
    <property type="component" value="Unassembled WGS sequence"/>
</dbReference>
<dbReference type="RefSeq" id="WP_123232393.1">
    <property type="nucleotide sequence ID" value="NZ_RJSG01000001.1"/>
</dbReference>
<dbReference type="EMBL" id="RJSG01000001">
    <property type="protein sequence ID" value="RNL81189.1"/>
    <property type="molecule type" value="Genomic_DNA"/>
</dbReference>
<dbReference type="Pfam" id="PF00578">
    <property type="entry name" value="AhpC-TSA"/>
    <property type="match status" value="1"/>
</dbReference>
<keyword evidence="4" id="KW-1015">Disulfide bond</keyword>
<reference evidence="7 8" key="1">
    <citation type="submission" date="2018-11" db="EMBL/GenBank/DDBJ databases">
        <authorList>
            <person name="Li F."/>
        </authorList>
    </citation>
    <scope>NUCLEOTIDE SEQUENCE [LARGE SCALE GENOMIC DNA]</scope>
    <source>
        <strain evidence="7 8">KIS18-7</strain>
    </source>
</reference>
<comment type="caution">
    <text evidence="7">The sequence shown here is derived from an EMBL/GenBank/DDBJ whole genome shotgun (WGS) entry which is preliminary data.</text>
</comment>
<name>A0A3N0DZZ8_9ACTN</name>
<comment type="subcellular location">
    <subcellularLocation>
        <location evidence="1">Cell envelope</location>
    </subcellularLocation>
</comment>
<dbReference type="PROSITE" id="PS51257">
    <property type="entry name" value="PROKAR_LIPOPROTEIN"/>
    <property type="match status" value="1"/>
</dbReference>
<dbReference type="AlphaFoldDB" id="A0A3N0DZZ8"/>
<dbReference type="InterPro" id="IPR050553">
    <property type="entry name" value="Thioredoxin_ResA/DsbE_sf"/>
</dbReference>
<dbReference type="PROSITE" id="PS00194">
    <property type="entry name" value="THIOREDOXIN_1"/>
    <property type="match status" value="1"/>
</dbReference>
<evidence type="ECO:0000256" key="1">
    <source>
        <dbReference type="ARBA" id="ARBA00004196"/>
    </source>
</evidence>
<dbReference type="GO" id="GO:0017004">
    <property type="term" value="P:cytochrome complex assembly"/>
    <property type="evidence" value="ECO:0007669"/>
    <property type="project" value="UniProtKB-KW"/>
</dbReference>
<keyword evidence="8" id="KW-1185">Reference proteome</keyword>
<dbReference type="PANTHER" id="PTHR42852">
    <property type="entry name" value="THIOL:DISULFIDE INTERCHANGE PROTEIN DSBE"/>
    <property type="match status" value="1"/>
</dbReference>
<dbReference type="PROSITE" id="PS51352">
    <property type="entry name" value="THIOREDOXIN_2"/>
    <property type="match status" value="1"/>
</dbReference>
<keyword evidence="3" id="KW-0812">Transmembrane</keyword>